<dbReference type="CDD" id="cd00737">
    <property type="entry name" value="lyz_endolysin_autolysin"/>
    <property type="match status" value="1"/>
</dbReference>
<reference evidence="8 9" key="1">
    <citation type="journal article" date="2013" name="Genome Announc.">
        <title>Complete Genome Sequence of a Chinese Strain of 'Candidatus Liberibacter asiaticus'.</title>
        <authorList>
            <person name="Lin H."/>
            <person name="Han C.S."/>
            <person name="Liu B."/>
            <person name="Lou B."/>
            <person name="Bai X."/>
            <person name="Deng C."/>
            <person name="Civerolo E.L."/>
            <person name="Gupta G."/>
        </authorList>
    </citation>
    <scope>NUCLEOTIDE SEQUENCE [LARGE SCALE GENOMIC DNA]</scope>
    <source>
        <strain evidence="9">gxpsy</strain>
    </source>
</reference>
<dbReference type="PANTHER" id="PTHR38107">
    <property type="match status" value="1"/>
</dbReference>
<keyword evidence="4 7" id="KW-0378">Hydrolase</keyword>
<dbReference type="InterPro" id="IPR023347">
    <property type="entry name" value="Lysozyme_dom_sf"/>
</dbReference>
<evidence type="ECO:0000256" key="7">
    <source>
        <dbReference type="RuleBase" id="RU003788"/>
    </source>
</evidence>
<evidence type="ECO:0000256" key="5">
    <source>
        <dbReference type="ARBA" id="ARBA00023200"/>
    </source>
</evidence>
<dbReference type="Gene3D" id="1.10.530.40">
    <property type="match status" value="1"/>
</dbReference>
<dbReference type="InterPro" id="IPR034690">
    <property type="entry name" value="Endolysin_T4_type"/>
</dbReference>
<dbReference type="InterPro" id="IPR002196">
    <property type="entry name" value="Glyco_hydro_24"/>
</dbReference>
<evidence type="ECO:0000256" key="1">
    <source>
        <dbReference type="ARBA" id="ARBA00000632"/>
    </source>
</evidence>
<proteinExistence type="inferred from homology"/>
<keyword evidence="2 7" id="KW-0929">Antimicrobial</keyword>
<dbReference type="Pfam" id="PF00959">
    <property type="entry name" value="Phage_lysozyme"/>
    <property type="match status" value="1"/>
</dbReference>
<keyword evidence="9" id="KW-1185">Reference proteome</keyword>
<dbReference type="InterPro" id="IPR051018">
    <property type="entry name" value="Bacteriophage_GH24"/>
</dbReference>
<comment type="similarity">
    <text evidence="7">Belongs to the glycosyl hydrolase 24 family.</text>
</comment>
<dbReference type="EMBL" id="CP004005">
    <property type="protein sequence ID" value="AGH17292.1"/>
    <property type="molecule type" value="Genomic_DNA"/>
</dbReference>
<protein>
    <recommendedName>
        <fullName evidence="7">Lysozyme</fullName>
        <ecNumber evidence="7">3.2.1.17</ecNumber>
    </recommendedName>
</protein>
<comment type="catalytic activity">
    <reaction evidence="1 7">
        <text>Hydrolysis of (1-&gt;4)-beta-linkages between N-acetylmuramic acid and N-acetyl-D-glucosamine residues in a peptidoglycan and between N-acetyl-D-glucosamine residues in chitodextrins.</text>
        <dbReference type="EC" id="3.2.1.17"/>
    </reaction>
</comment>
<evidence type="ECO:0000256" key="3">
    <source>
        <dbReference type="ARBA" id="ARBA00022638"/>
    </source>
</evidence>
<name>A0ABM5NGX3_LIBAS</name>
<dbReference type="EC" id="3.2.1.17" evidence="7"/>
<dbReference type="Proteomes" id="UP000011820">
    <property type="component" value="Chromosome"/>
</dbReference>
<evidence type="ECO:0000256" key="4">
    <source>
        <dbReference type="ARBA" id="ARBA00022801"/>
    </source>
</evidence>
<dbReference type="SUPFAM" id="SSF53955">
    <property type="entry name" value="Lysozyme-like"/>
    <property type="match status" value="1"/>
</dbReference>
<dbReference type="InterPro" id="IPR023346">
    <property type="entry name" value="Lysozyme-like_dom_sf"/>
</dbReference>
<dbReference type="PANTHER" id="PTHR38107:SF3">
    <property type="entry name" value="LYSOZYME RRRD-RELATED"/>
    <property type="match status" value="1"/>
</dbReference>
<keyword evidence="6 7" id="KW-0326">Glycosidase</keyword>
<evidence type="ECO:0000313" key="8">
    <source>
        <dbReference type="EMBL" id="AGH17292.1"/>
    </source>
</evidence>
<organism evidence="8 9">
    <name type="scientific">Candidatus Liberibacter asiaticus str. gxpsy</name>
    <dbReference type="NCBI Taxonomy" id="1174529"/>
    <lineage>
        <taxon>Bacteria</taxon>
        <taxon>Pseudomonadati</taxon>
        <taxon>Pseudomonadota</taxon>
        <taxon>Alphaproteobacteria</taxon>
        <taxon>Hyphomicrobiales</taxon>
        <taxon>Rhizobiaceae</taxon>
        <taxon>Liberibacter</taxon>
    </lineage>
</organism>
<keyword evidence="5" id="KW-1035">Host cytoplasm</keyword>
<dbReference type="InterPro" id="IPR033907">
    <property type="entry name" value="Endolysin_autolysin"/>
</dbReference>
<gene>
    <name evidence="8" type="ORF">WSI_04620</name>
</gene>
<evidence type="ECO:0000256" key="2">
    <source>
        <dbReference type="ARBA" id="ARBA00022529"/>
    </source>
</evidence>
<evidence type="ECO:0000313" key="9">
    <source>
        <dbReference type="Proteomes" id="UP000011820"/>
    </source>
</evidence>
<dbReference type="HAMAP" id="MF_04110">
    <property type="entry name" value="ENDOLYSIN_T4"/>
    <property type="match status" value="1"/>
</dbReference>
<evidence type="ECO:0000256" key="6">
    <source>
        <dbReference type="ARBA" id="ARBA00023295"/>
    </source>
</evidence>
<accession>A0ABM5NGX3</accession>
<sequence>MCIINRIISFVKRMIGMNGDDKHNKIPVPNALIKMLKEFEGLRLTAYRDIGGGAWTIGYGHTGSDVTEGMTITEKEAEDFLLKDASKSLNLLLESSPALKSTSENRLVAVADFVFNLGIGNYNKSTFKQRVDAQDWEKAAEECKKWTKAGGKVLPGLVKRRDAEVKLLLES</sequence>
<keyword evidence="3 7" id="KW-0081">Bacteriolytic enzyme</keyword>